<organism evidence="1 2">
    <name type="scientific">Actinomyces oris</name>
    <dbReference type="NCBI Taxonomy" id="544580"/>
    <lineage>
        <taxon>Bacteria</taxon>
        <taxon>Bacillati</taxon>
        <taxon>Actinomycetota</taxon>
        <taxon>Actinomycetes</taxon>
        <taxon>Actinomycetales</taxon>
        <taxon>Actinomycetaceae</taxon>
        <taxon>Actinomyces</taxon>
    </lineage>
</organism>
<dbReference type="Proteomes" id="UP000186857">
    <property type="component" value="Unassembled WGS sequence"/>
</dbReference>
<dbReference type="InterPro" id="IPR038389">
    <property type="entry name" value="PSMG2_sf"/>
</dbReference>
<name>A0A1Q8VBY1_9ACTO</name>
<proteinExistence type="predicted"/>
<dbReference type="PIRSF" id="PIRSF028754">
    <property type="entry name" value="UCP028754"/>
    <property type="match status" value="1"/>
</dbReference>
<dbReference type="SUPFAM" id="SSF159659">
    <property type="entry name" value="Cgl1923-like"/>
    <property type="match status" value="1"/>
</dbReference>
<evidence type="ECO:0000313" key="1">
    <source>
        <dbReference type="EMBL" id="OLO45612.1"/>
    </source>
</evidence>
<dbReference type="GO" id="GO:0000502">
    <property type="term" value="C:proteasome complex"/>
    <property type="evidence" value="ECO:0007669"/>
    <property type="project" value="UniProtKB-KW"/>
</dbReference>
<dbReference type="EMBL" id="MSKJ01000006">
    <property type="protein sequence ID" value="OLO45612.1"/>
    <property type="molecule type" value="Genomic_DNA"/>
</dbReference>
<comment type="caution">
    <text evidence="1">The sequence shown here is derived from an EMBL/GenBank/DDBJ whole genome shotgun (WGS) entry which is preliminary data.</text>
</comment>
<dbReference type="Gene3D" id="3.40.50.10900">
    <property type="entry name" value="PAC-like subunit"/>
    <property type="match status" value="1"/>
</dbReference>
<dbReference type="Pfam" id="PF09754">
    <property type="entry name" value="PAC2"/>
    <property type="match status" value="1"/>
</dbReference>
<keyword evidence="1" id="KW-0647">Proteasome</keyword>
<reference evidence="1 2" key="1">
    <citation type="submission" date="2016-12" db="EMBL/GenBank/DDBJ databases">
        <title>Genomic Comparison of strains in the 'Actinomyces naeslundii' Group.</title>
        <authorList>
            <person name="Mughal S.R."/>
            <person name="Do T."/>
            <person name="Gilbert S.C."/>
            <person name="Witherden E.A."/>
            <person name="Didelot X."/>
            <person name="Beighton D."/>
        </authorList>
    </citation>
    <scope>NUCLEOTIDE SEQUENCE [LARGE SCALE GENOMIC DNA]</scope>
    <source>
        <strain evidence="1 2">CCUG 33920</strain>
    </source>
</reference>
<dbReference type="Gene3D" id="1.10.287.100">
    <property type="match status" value="1"/>
</dbReference>
<protein>
    <submittedName>
        <fullName evidence="1">Proteasome protein</fullName>
    </submittedName>
</protein>
<dbReference type="OrthoDB" id="3733464at2"/>
<dbReference type="InterPro" id="IPR008492">
    <property type="entry name" value="Rv2714-like"/>
</dbReference>
<dbReference type="AlphaFoldDB" id="A0A1Q8VBY1"/>
<accession>A0A1Q8VBY1</accession>
<evidence type="ECO:0000313" key="2">
    <source>
        <dbReference type="Proteomes" id="UP000186857"/>
    </source>
</evidence>
<dbReference type="InterPro" id="IPR019151">
    <property type="entry name" value="Proteasome_assmbl_chaperone_2"/>
</dbReference>
<dbReference type="RefSeq" id="WP_009396487.1">
    <property type="nucleotide sequence ID" value="NZ_MSKJ01000006.1"/>
</dbReference>
<sequence>MRPLFTIQHPADQPISPRVLIHHFEGAMDAGNAGALAVDQLLMTLPSERVATFDIDALVDYRARRPTMTFVHNNYSSVIMPELVLDLLHDDDGQDVLLLHGSEPDYRWDEFVGAVAHLAVSMGVSQAVGMSGVPMAVPHTRPTYVHHHGSQPDLLPNQPELFGHVELPGSMSAYLELRLGELGLDSRGVSAAIPHYVARDEFPQGASALLTAVVQATGLALPVGDLEAAASINRAEINAEAAQQPEVSAVVSALEAQYDAMAPRIAIGEVDASAPILNLPSADEIGARLEAFLEANDSGDLGPQGWNPGRGG</sequence>
<gene>
    <name evidence="1" type="ORF">BKH29_03330</name>
</gene>